<proteinExistence type="predicted"/>
<sequence>MVFGSVNSPVGNPLRLSVITMTTTTKAEILELMMMMQQKPKSSMKNQTPLFSHLPRKFLEFQKGISSDKGKHMELLKEEFSPADFKATKTNSIKYSRQDFLQLPYITTDFEWKDYSPAVFRRMLELDSIDYDQYQLSICGHRTLKEVCLPGRYGRVIVSSNDNRFVIKTLRKSELKVYLEMLPNYYCHVKKYRASLLIKLYGLHVVRPAGGIKVYCAVWGNMMPSEICIDKCYDLKGSSIGRACSKTIVEDRAILKDLDFDFCFYLDPLVRARLLAQVKYDCEFLEAEGIMDYSFLLGIHIEASHEGSIDENASRSSSAKKKTDDTSEQNESSELTLADICDLLDSSLFFRCRPGFKFGDRLPARAVRAFRNAMESKSYRSCTSAQECFKVLLIFGIVDFCQNYNMKKRIEHACKAIKYDSKSIKTVNPKAYSSRFQEFLSAIFLPEESD</sequence>
<dbReference type="EC" id="2.7.1.68" evidence="1"/>
<name>A0A6P5RT56_PRUAV</name>
<dbReference type="InterPro" id="IPR027484">
    <property type="entry name" value="PInositol-4-P-5-kinase_N"/>
</dbReference>
<dbReference type="GO" id="GO:0046854">
    <property type="term" value="P:phosphatidylinositol phosphate biosynthetic process"/>
    <property type="evidence" value="ECO:0007669"/>
    <property type="project" value="TreeGrafter"/>
</dbReference>
<dbReference type="PANTHER" id="PTHR23086">
    <property type="entry name" value="PHOSPHATIDYLINOSITOL-4-PHOSPHATE 5-KINASE"/>
    <property type="match status" value="1"/>
</dbReference>
<keyword evidence="3" id="KW-0547">Nucleotide-binding</keyword>
<evidence type="ECO:0000256" key="3">
    <source>
        <dbReference type="PROSITE-ProRule" id="PRU00781"/>
    </source>
</evidence>
<dbReference type="GeneID" id="110751826"/>
<reference evidence="7" key="1">
    <citation type="submission" date="2025-08" db="UniProtKB">
        <authorList>
            <consortium name="RefSeq"/>
        </authorList>
    </citation>
    <scope>IDENTIFICATION</scope>
</reference>
<dbReference type="InterPro" id="IPR027483">
    <property type="entry name" value="PInositol-4-P-4/5-kinase_C_sf"/>
</dbReference>
<evidence type="ECO:0000256" key="4">
    <source>
        <dbReference type="SAM" id="MobiDB-lite"/>
    </source>
</evidence>
<dbReference type="InterPro" id="IPR002498">
    <property type="entry name" value="PInositol-4-P-4/5-kinase_core"/>
</dbReference>
<evidence type="ECO:0000256" key="2">
    <source>
        <dbReference type="ARBA" id="ARBA00022777"/>
    </source>
</evidence>
<dbReference type="KEGG" id="pavi:110751826"/>
<evidence type="ECO:0000259" key="5">
    <source>
        <dbReference type="PROSITE" id="PS51455"/>
    </source>
</evidence>
<evidence type="ECO:0000313" key="7">
    <source>
        <dbReference type="RefSeq" id="XP_021808040.1"/>
    </source>
</evidence>
<evidence type="ECO:0000313" key="6">
    <source>
        <dbReference type="Proteomes" id="UP000515124"/>
    </source>
</evidence>
<dbReference type="PROSITE" id="PS51455">
    <property type="entry name" value="PIPK"/>
    <property type="match status" value="1"/>
</dbReference>
<keyword evidence="3" id="KW-0808">Transferase</keyword>
<evidence type="ECO:0000256" key="1">
    <source>
        <dbReference type="ARBA" id="ARBA00012172"/>
    </source>
</evidence>
<dbReference type="InterPro" id="IPR023610">
    <property type="entry name" value="PInositol-4/5-P-5/4-kinase"/>
</dbReference>
<feature type="region of interest" description="Disordered" evidence="4">
    <location>
        <begin position="309"/>
        <end position="331"/>
    </location>
</feature>
<dbReference type="Pfam" id="PF01504">
    <property type="entry name" value="PIP5K"/>
    <property type="match status" value="1"/>
</dbReference>
<dbReference type="AlphaFoldDB" id="A0A6P5RT56"/>
<dbReference type="GO" id="GO:0005524">
    <property type="term" value="F:ATP binding"/>
    <property type="evidence" value="ECO:0007669"/>
    <property type="project" value="UniProtKB-UniRule"/>
</dbReference>
<dbReference type="Gene3D" id="3.30.810.10">
    <property type="entry name" value="2-Layer Sandwich"/>
    <property type="match status" value="1"/>
</dbReference>
<protein>
    <recommendedName>
        <fullName evidence="1">1-phosphatidylinositol-4-phosphate 5-kinase</fullName>
        <ecNumber evidence="1">2.7.1.68</ecNumber>
    </recommendedName>
</protein>
<keyword evidence="2 3" id="KW-0418">Kinase</keyword>
<keyword evidence="3" id="KW-0067">ATP-binding</keyword>
<dbReference type="PANTHER" id="PTHR23086:SF111">
    <property type="entry name" value="PHOSPHATIDYLINOSITOL 4-PHOSPHATE 5-KINASE 10"/>
    <property type="match status" value="1"/>
</dbReference>
<organism evidence="6 7">
    <name type="scientific">Prunus avium</name>
    <name type="common">Cherry</name>
    <name type="synonym">Cerasus avium</name>
    <dbReference type="NCBI Taxonomy" id="42229"/>
    <lineage>
        <taxon>Eukaryota</taxon>
        <taxon>Viridiplantae</taxon>
        <taxon>Streptophyta</taxon>
        <taxon>Embryophyta</taxon>
        <taxon>Tracheophyta</taxon>
        <taxon>Spermatophyta</taxon>
        <taxon>Magnoliopsida</taxon>
        <taxon>eudicotyledons</taxon>
        <taxon>Gunneridae</taxon>
        <taxon>Pentapetalae</taxon>
        <taxon>rosids</taxon>
        <taxon>fabids</taxon>
        <taxon>Rosales</taxon>
        <taxon>Rosaceae</taxon>
        <taxon>Amygdaloideae</taxon>
        <taxon>Amygdaleae</taxon>
        <taxon>Prunus</taxon>
    </lineage>
</organism>
<accession>A0A6P5RT56</accession>
<dbReference type="Gene3D" id="3.30.800.10">
    <property type="entry name" value="Phosphatidylinositol Phosphate Kinase II Beta"/>
    <property type="match status" value="1"/>
</dbReference>
<dbReference type="Proteomes" id="UP000515124">
    <property type="component" value="Unplaced"/>
</dbReference>
<feature type="domain" description="PIPK" evidence="5">
    <location>
        <begin position="46"/>
        <end position="444"/>
    </location>
</feature>
<dbReference type="RefSeq" id="XP_021808040.1">
    <property type="nucleotide sequence ID" value="XM_021952348.1"/>
</dbReference>
<dbReference type="GO" id="GO:0005886">
    <property type="term" value="C:plasma membrane"/>
    <property type="evidence" value="ECO:0007669"/>
    <property type="project" value="TreeGrafter"/>
</dbReference>
<dbReference type="SMART" id="SM00330">
    <property type="entry name" value="PIPKc"/>
    <property type="match status" value="1"/>
</dbReference>
<dbReference type="SUPFAM" id="SSF56104">
    <property type="entry name" value="SAICAR synthase-like"/>
    <property type="match status" value="1"/>
</dbReference>
<keyword evidence="6" id="KW-1185">Reference proteome</keyword>
<dbReference type="GO" id="GO:0016308">
    <property type="term" value="F:1-phosphatidylinositol-4-phosphate 5-kinase activity"/>
    <property type="evidence" value="ECO:0007669"/>
    <property type="project" value="UniProtKB-EC"/>
</dbReference>
<gene>
    <name evidence="7" type="primary">LOC110751826</name>
</gene>